<gene>
    <name evidence="13" type="ORF">LARSCL_LOCUS4140</name>
</gene>
<dbReference type="GO" id="GO:0006302">
    <property type="term" value="P:double-strand break repair"/>
    <property type="evidence" value="ECO:0007669"/>
    <property type="project" value="TreeGrafter"/>
</dbReference>
<keyword evidence="5 8" id="KW-0863">Zinc-finger</keyword>
<evidence type="ECO:0000256" key="9">
    <source>
        <dbReference type="SAM" id="MobiDB-lite"/>
    </source>
</evidence>
<keyword evidence="14" id="KW-1185">Reference proteome</keyword>
<dbReference type="InterPro" id="IPR008984">
    <property type="entry name" value="SMAD_FHA_dom_sf"/>
</dbReference>
<sequence length="591" mass="67022">MSMASTSKTSNEVTGYLKRIIGHPLDELFPLTSDKEVIIGRHKQAVQIWIQDVNISRTHCVLKHRQNGWFIKDLKSMNGTYLDGKMLDPEIFRPLKNGASIYLGPPADAPAAFTFLTNKMSNEDSCEINMNSCNQRNRGQSTHLPSLVSYKNIKRPSDPKDSGTNEDSSPRKKISASSSSPTTTTSSRVQDFFEEIDDNVNLSDCSISSLDSLKTRVRKLSAKKNLSRNSRNKDTMKVASTSASPQLRPSSNVNLESKPSTSGMPAEIWDRKRNKVKKPTISKEFALLNTLFNESESSTSETIKADDDSQSLLNESKILIDCEPYPFSQPLAIESAQTEQDKSNEKIEKKYSVEEQLEKATLEVKKLKKDKLYLSRLVKDLKSEEFLKRKFQVEFQKMLEDELMCNICTEVFLKAITLGCSHTFCEYCISEWKKKQKKCPICREKITSETKILVLDSFINKAVEQLDIGTQNRRKELTATREKAKATKQKKSKRSRGRNRRVQNESSDSNEIRQIRGESSNSIGVQIRFSRHNSPSIQVLQDDEFMDLTSDFSDLSDENDSSVEGYGYFGGYGRCYSCGRRGHWANGCPYM</sequence>
<dbReference type="PROSITE" id="PS50158">
    <property type="entry name" value="ZF_CCHC"/>
    <property type="match status" value="1"/>
</dbReference>
<dbReference type="PROSITE" id="PS50006">
    <property type="entry name" value="FHA_DOMAIN"/>
    <property type="match status" value="1"/>
</dbReference>
<evidence type="ECO:0000256" key="3">
    <source>
        <dbReference type="ARBA" id="ARBA00022679"/>
    </source>
</evidence>
<feature type="domain" description="RING-type" evidence="11">
    <location>
        <begin position="405"/>
        <end position="443"/>
    </location>
</feature>
<dbReference type="GO" id="GO:0061630">
    <property type="term" value="F:ubiquitin protein ligase activity"/>
    <property type="evidence" value="ECO:0007669"/>
    <property type="project" value="TreeGrafter"/>
</dbReference>
<dbReference type="PROSITE" id="PS00518">
    <property type="entry name" value="ZF_RING_1"/>
    <property type="match status" value="1"/>
</dbReference>
<evidence type="ECO:0000256" key="7">
    <source>
        <dbReference type="ARBA" id="ARBA00022833"/>
    </source>
</evidence>
<dbReference type="Gene3D" id="3.30.40.10">
    <property type="entry name" value="Zinc/RING finger domain, C3HC4 (zinc finger)"/>
    <property type="match status" value="1"/>
</dbReference>
<dbReference type="CDD" id="cd16535">
    <property type="entry name" value="RING-HC_RNF8"/>
    <property type="match status" value="1"/>
</dbReference>
<dbReference type="GO" id="GO:0008270">
    <property type="term" value="F:zinc ion binding"/>
    <property type="evidence" value="ECO:0007669"/>
    <property type="project" value="UniProtKB-KW"/>
</dbReference>
<dbReference type="InterPro" id="IPR000253">
    <property type="entry name" value="FHA_dom"/>
</dbReference>
<dbReference type="Pfam" id="PF13920">
    <property type="entry name" value="zf-C3HC4_3"/>
    <property type="match status" value="1"/>
</dbReference>
<evidence type="ECO:0000259" key="10">
    <source>
        <dbReference type="PROSITE" id="PS50006"/>
    </source>
</evidence>
<feature type="region of interest" description="Disordered" evidence="9">
    <location>
        <begin position="222"/>
        <end position="265"/>
    </location>
</feature>
<organism evidence="13 14">
    <name type="scientific">Larinioides sclopetarius</name>
    <dbReference type="NCBI Taxonomy" id="280406"/>
    <lineage>
        <taxon>Eukaryota</taxon>
        <taxon>Metazoa</taxon>
        <taxon>Ecdysozoa</taxon>
        <taxon>Arthropoda</taxon>
        <taxon>Chelicerata</taxon>
        <taxon>Arachnida</taxon>
        <taxon>Araneae</taxon>
        <taxon>Araneomorphae</taxon>
        <taxon>Entelegynae</taxon>
        <taxon>Araneoidea</taxon>
        <taxon>Araneidae</taxon>
        <taxon>Larinioides</taxon>
    </lineage>
</organism>
<keyword evidence="4" id="KW-0479">Metal-binding</keyword>
<dbReference type="PROSITE" id="PS50089">
    <property type="entry name" value="ZF_RING_2"/>
    <property type="match status" value="1"/>
</dbReference>
<evidence type="ECO:0000256" key="6">
    <source>
        <dbReference type="ARBA" id="ARBA00022786"/>
    </source>
</evidence>
<evidence type="ECO:0000256" key="5">
    <source>
        <dbReference type="ARBA" id="ARBA00022771"/>
    </source>
</evidence>
<proteinExistence type="inferred from homology"/>
<dbReference type="Gene3D" id="2.60.200.20">
    <property type="match status" value="1"/>
</dbReference>
<dbReference type="PANTHER" id="PTHR15067:SF4">
    <property type="entry name" value="E3 UBIQUITIN-PROTEIN LIGASE RNF8"/>
    <property type="match status" value="1"/>
</dbReference>
<evidence type="ECO:0000259" key="12">
    <source>
        <dbReference type="PROSITE" id="PS50158"/>
    </source>
</evidence>
<feature type="compositionally biased region" description="Polar residues" evidence="9">
    <location>
        <begin position="131"/>
        <end position="144"/>
    </location>
</feature>
<accession>A0AAV1ZA16</accession>
<dbReference type="GO" id="GO:0005634">
    <property type="term" value="C:nucleus"/>
    <property type="evidence" value="ECO:0007669"/>
    <property type="project" value="TreeGrafter"/>
</dbReference>
<dbReference type="GO" id="GO:0035861">
    <property type="term" value="C:site of double-strand break"/>
    <property type="evidence" value="ECO:0007669"/>
    <property type="project" value="TreeGrafter"/>
</dbReference>
<dbReference type="SUPFAM" id="SSF57850">
    <property type="entry name" value="RING/U-box"/>
    <property type="match status" value="1"/>
</dbReference>
<feature type="compositionally biased region" description="Basic residues" evidence="9">
    <location>
        <begin position="486"/>
        <end position="501"/>
    </location>
</feature>
<dbReference type="InterPro" id="IPR001878">
    <property type="entry name" value="Znf_CCHC"/>
</dbReference>
<protein>
    <recommendedName>
        <fullName evidence="2">E3 ubiquitin-protein ligase CHFR</fullName>
    </recommendedName>
</protein>
<evidence type="ECO:0000313" key="14">
    <source>
        <dbReference type="Proteomes" id="UP001497382"/>
    </source>
</evidence>
<evidence type="ECO:0000256" key="4">
    <source>
        <dbReference type="ARBA" id="ARBA00022723"/>
    </source>
</evidence>
<dbReference type="SUPFAM" id="SSF49879">
    <property type="entry name" value="SMAD/FHA domain"/>
    <property type="match status" value="1"/>
</dbReference>
<evidence type="ECO:0000256" key="8">
    <source>
        <dbReference type="PROSITE-ProRule" id="PRU00047"/>
    </source>
</evidence>
<dbReference type="GO" id="GO:0005829">
    <property type="term" value="C:cytosol"/>
    <property type="evidence" value="ECO:0007669"/>
    <property type="project" value="TreeGrafter"/>
</dbReference>
<dbReference type="SUPFAM" id="SSF57756">
    <property type="entry name" value="Retrovirus zinc finger-like domains"/>
    <property type="match status" value="1"/>
</dbReference>
<feature type="domain" description="CCHC-type" evidence="12">
    <location>
        <begin position="574"/>
        <end position="589"/>
    </location>
</feature>
<dbReference type="GO" id="GO:0042393">
    <property type="term" value="F:histone binding"/>
    <property type="evidence" value="ECO:0007669"/>
    <property type="project" value="TreeGrafter"/>
</dbReference>
<dbReference type="GO" id="GO:0006511">
    <property type="term" value="P:ubiquitin-dependent protein catabolic process"/>
    <property type="evidence" value="ECO:0007669"/>
    <property type="project" value="TreeGrafter"/>
</dbReference>
<dbReference type="EMBL" id="CAXIEN010000033">
    <property type="protein sequence ID" value="CAL1268382.1"/>
    <property type="molecule type" value="Genomic_DNA"/>
</dbReference>
<feature type="compositionally biased region" description="Polar residues" evidence="9">
    <location>
        <begin position="238"/>
        <end position="263"/>
    </location>
</feature>
<evidence type="ECO:0000256" key="2">
    <source>
        <dbReference type="ARBA" id="ARBA00017908"/>
    </source>
</evidence>
<keyword evidence="3" id="KW-0808">Transferase</keyword>
<dbReference type="AlphaFoldDB" id="A0AAV1ZA16"/>
<feature type="region of interest" description="Disordered" evidence="9">
    <location>
        <begin position="131"/>
        <end position="187"/>
    </location>
</feature>
<keyword evidence="7" id="KW-0862">Zinc</keyword>
<feature type="compositionally biased region" description="Basic and acidic residues" evidence="9">
    <location>
        <begin position="474"/>
        <end position="485"/>
    </location>
</feature>
<dbReference type="Proteomes" id="UP001497382">
    <property type="component" value="Unassembled WGS sequence"/>
</dbReference>
<dbReference type="Pfam" id="PF00498">
    <property type="entry name" value="FHA"/>
    <property type="match status" value="1"/>
</dbReference>
<dbReference type="InterPro" id="IPR036875">
    <property type="entry name" value="Znf_CCHC_sf"/>
</dbReference>
<dbReference type="InterPro" id="IPR017907">
    <property type="entry name" value="Znf_RING_CS"/>
</dbReference>
<evidence type="ECO:0000313" key="13">
    <source>
        <dbReference type="EMBL" id="CAL1268382.1"/>
    </source>
</evidence>
<dbReference type="SMART" id="SM00240">
    <property type="entry name" value="FHA"/>
    <property type="match status" value="1"/>
</dbReference>
<feature type="region of interest" description="Disordered" evidence="9">
    <location>
        <begin position="474"/>
        <end position="517"/>
    </location>
</feature>
<dbReference type="InterPro" id="IPR001841">
    <property type="entry name" value="Znf_RING"/>
</dbReference>
<dbReference type="GO" id="GO:0070936">
    <property type="term" value="P:protein K48-linked ubiquitination"/>
    <property type="evidence" value="ECO:0007669"/>
    <property type="project" value="TreeGrafter"/>
</dbReference>
<comment type="similarity">
    <text evidence="1">Belongs to the CHFR family.</text>
</comment>
<dbReference type="PANTHER" id="PTHR15067">
    <property type="entry name" value="E3 UBIQUITIN-PROTEIN LIGASE RNF8"/>
    <property type="match status" value="1"/>
</dbReference>
<evidence type="ECO:0000259" key="11">
    <source>
        <dbReference type="PROSITE" id="PS50089"/>
    </source>
</evidence>
<dbReference type="InterPro" id="IPR013083">
    <property type="entry name" value="Znf_RING/FYVE/PHD"/>
</dbReference>
<name>A0AAV1ZA16_9ARAC</name>
<feature type="domain" description="FHA" evidence="10">
    <location>
        <begin position="37"/>
        <end position="87"/>
    </location>
</feature>
<dbReference type="GO" id="GO:0003676">
    <property type="term" value="F:nucleic acid binding"/>
    <property type="evidence" value="ECO:0007669"/>
    <property type="project" value="InterPro"/>
</dbReference>
<keyword evidence="6" id="KW-0833">Ubl conjugation pathway</keyword>
<evidence type="ECO:0000256" key="1">
    <source>
        <dbReference type="ARBA" id="ARBA00005797"/>
    </source>
</evidence>
<reference evidence="13 14" key="1">
    <citation type="submission" date="2024-04" db="EMBL/GenBank/DDBJ databases">
        <authorList>
            <person name="Rising A."/>
            <person name="Reimegard J."/>
            <person name="Sonavane S."/>
            <person name="Akerstrom W."/>
            <person name="Nylinder S."/>
            <person name="Hedman E."/>
            <person name="Kallberg Y."/>
        </authorList>
    </citation>
    <scope>NUCLEOTIDE SEQUENCE [LARGE SCALE GENOMIC DNA]</scope>
</reference>
<comment type="caution">
    <text evidence="13">The sequence shown here is derived from an EMBL/GenBank/DDBJ whole genome shotgun (WGS) entry which is preliminary data.</text>
</comment>
<feature type="compositionally biased region" description="Low complexity" evidence="9">
    <location>
        <begin position="175"/>
        <end position="187"/>
    </location>
</feature>
<dbReference type="SMART" id="SM00184">
    <property type="entry name" value="RING"/>
    <property type="match status" value="1"/>
</dbReference>
<dbReference type="GO" id="GO:0000151">
    <property type="term" value="C:ubiquitin ligase complex"/>
    <property type="evidence" value="ECO:0007669"/>
    <property type="project" value="TreeGrafter"/>
</dbReference>